<dbReference type="AlphaFoldDB" id="A0AA35VPL3"/>
<accession>A0AA35VPL3</accession>
<dbReference type="EMBL" id="OX465078">
    <property type="protein sequence ID" value="CAI9270265.1"/>
    <property type="molecule type" value="Genomic_DNA"/>
</dbReference>
<dbReference type="Proteomes" id="UP001177003">
    <property type="component" value="Chromosome 2"/>
</dbReference>
<organism evidence="1 2">
    <name type="scientific">Lactuca saligna</name>
    <name type="common">Willowleaf lettuce</name>
    <dbReference type="NCBI Taxonomy" id="75948"/>
    <lineage>
        <taxon>Eukaryota</taxon>
        <taxon>Viridiplantae</taxon>
        <taxon>Streptophyta</taxon>
        <taxon>Embryophyta</taxon>
        <taxon>Tracheophyta</taxon>
        <taxon>Spermatophyta</taxon>
        <taxon>Magnoliopsida</taxon>
        <taxon>eudicotyledons</taxon>
        <taxon>Gunneridae</taxon>
        <taxon>Pentapetalae</taxon>
        <taxon>asterids</taxon>
        <taxon>campanulids</taxon>
        <taxon>Asterales</taxon>
        <taxon>Asteraceae</taxon>
        <taxon>Cichorioideae</taxon>
        <taxon>Cichorieae</taxon>
        <taxon>Lactucinae</taxon>
        <taxon>Lactuca</taxon>
    </lineage>
</organism>
<sequence length="130" mass="14469">MKDLGSLHEDSPPPLTTVPHAYRVSSLDSSSALFHCCIPIEWYTYPQYSVDFCHRKQTTGHENIFTTPLSNTTSAPRTSSILKRKQAACHACLLTGIAAMDRASSPSVAMVHLNQGMRMMFSLPRRSNTR</sequence>
<evidence type="ECO:0000313" key="2">
    <source>
        <dbReference type="Proteomes" id="UP001177003"/>
    </source>
</evidence>
<keyword evidence="2" id="KW-1185">Reference proteome</keyword>
<protein>
    <submittedName>
        <fullName evidence="1">Uncharacterized protein</fullName>
    </submittedName>
</protein>
<reference evidence="1" key="1">
    <citation type="submission" date="2023-04" db="EMBL/GenBank/DDBJ databases">
        <authorList>
            <person name="Vijverberg K."/>
            <person name="Xiong W."/>
            <person name="Schranz E."/>
        </authorList>
    </citation>
    <scope>NUCLEOTIDE SEQUENCE</scope>
</reference>
<evidence type="ECO:0000313" key="1">
    <source>
        <dbReference type="EMBL" id="CAI9270265.1"/>
    </source>
</evidence>
<name>A0AA35VPL3_LACSI</name>
<gene>
    <name evidence="1" type="ORF">LSALG_LOCUS10588</name>
</gene>
<proteinExistence type="predicted"/>